<protein>
    <submittedName>
        <fullName evidence="1">Uncharacterized protein</fullName>
    </submittedName>
</protein>
<evidence type="ECO:0000313" key="1">
    <source>
        <dbReference type="EMBL" id="RMC12382.1"/>
    </source>
</evidence>
<accession>A0A3M0KGQ8</accession>
<reference evidence="1 2" key="1">
    <citation type="submission" date="2018-07" db="EMBL/GenBank/DDBJ databases">
        <title>A high quality draft genome assembly of the barn swallow (H. rustica rustica).</title>
        <authorList>
            <person name="Formenti G."/>
            <person name="Chiara M."/>
            <person name="Poveda L."/>
            <person name="Francoijs K.-J."/>
            <person name="Bonisoli-Alquati A."/>
            <person name="Canova L."/>
            <person name="Gianfranceschi L."/>
            <person name="Horner D.S."/>
            <person name="Saino N."/>
        </authorList>
    </citation>
    <scope>NUCLEOTIDE SEQUENCE [LARGE SCALE GENOMIC DNA]</scope>
    <source>
        <strain evidence="1">Chelidonia</strain>
        <tissue evidence="1">Blood</tissue>
    </source>
</reference>
<proteinExistence type="predicted"/>
<gene>
    <name evidence="1" type="ORF">DUI87_09897</name>
</gene>
<dbReference type="EMBL" id="QRBI01000106">
    <property type="protein sequence ID" value="RMC12382.1"/>
    <property type="molecule type" value="Genomic_DNA"/>
</dbReference>
<comment type="caution">
    <text evidence="1">The sequence shown here is derived from an EMBL/GenBank/DDBJ whole genome shotgun (WGS) entry which is preliminary data.</text>
</comment>
<dbReference type="Proteomes" id="UP000269221">
    <property type="component" value="Unassembled WGS sequence"/>
</dbReference>
<dbReference type="AlphaFoldDB" id="A0A3M0KGQ8"/>
<organism evidence="1 2">
    <name type="scientific">Hirundo rustica rustica</name>
    <dbReference type="NCBI Taxonomy" id="333673"/>
    <lineage>
        <taxon>Eukaryota</taxon>
        <taxon>Metazoa</taxon>
        <taxon>Chordata</taxon>
        <taxon>Craniata</taxon>
        <taxon>Vertebrata</taxon>
        <taxon>Euteleostomi</taxon>
        <taxon>Archelosauria</taxon>
        <taxon>Archosauria</taxon>
        <taxon>Dinosauria</taxon>
        <taxon>Saurischia</taxon>
        <taxon>Theropoda</taxon>
        <taxon>Coelurosauria</taxon>
        <taxon>Aves</taxon>
        <taxon>Neognathae</taxon>
        <taxon>Neoaves</taxon>
        <taxon>Telluraves</taxon>
        <taxon>Australaves</taxon>
        <taxon>Passeriformes</taxon>
        <taxon>Sylvioidea</taxon>
        <taxon>Hirundinidae</taxon>
        <taxon>Hirundo</taxon>
    </lineage>
</organism>
<name>A0A3M0KGQ8_HIRRU</name>
<keyword evidence="2" id="KW-1185">Reference proteome</keyword>
<sequence>MLQEEIIAFGLDICVQSNAKAMEKSDGTVENKRYLMDSFYPGQHSCRHMRECAPDASETLLELSQKPGLLWLCKIRTINIYIQLQDAEAPQGQQDGTAASRQIDTNGRKVASMDLFQSSVPSDTLMSESEFVDTENL</sequence>
<evidence type="ECO:0000313" key="2">
    <source>
        <dbReference type="Proteomes" id="UP000269221"/>
    </source>
</evidence>